<dbReference type="AlphaFoldDB" id="A0AA88XUU3"/>
<dbReference type="SMART" id="SM00409">
    <property type="entry name" value="IG"/>
    <property type="match status" value="2"/>
</dbReference>
<dbReference type="InterPro" id="IPR013783">
    <property type="entry name" value="Ig-like_fold"/>
</dbReference>
<dbReference type="InterPro" id="IPR003599">
    <property type="entry name" value="Ig_sub"/>
</dbReference>
<name>A0AA88XUU3_PINIB</name>
<proteinExistence type="predicted"/>
<keyword evidence="4" id="KW-1185">Reference proteome</keyword>
<comment type="caution">
    <text evidence="3">The sequence shown here is derived from an EMBL/GenBank/DDBJ whole genome shotgun (WGS) entry which is preliminary data.</text>
</comment>
<dbReference type="InterPro" id="IPR007110">
    <property type="entry name" value="Ig-like_dom"/>
</dbReference>
<feature type="region of interest" description="Disordered" evidence="1">
    <location>
        <begin position="138"/>
        <end position="161"/>
    </location>
</feature>
<accession>A0AA88XUU3</accession>
<feature type="domain" description="Ig-like" evidence="2">
    <location>
        <begin position="150"/>
        <end position="238"/>
    </location>
</feature>
<dbReference type="Proteomes" id="UP001186944">
    <property type="component" value="Unassembled WGS sequence"/>
</dbReference>
<evidence type="ECO:0000313" key="3">
    <source>
        <dbReference type="EMBL" id="KAK3083422.1"/>
    </source>
</evidence>
<dbReference type="PANTHER" id="PTHR47633">
    <property type="entry name" value="IMMUNOGLOBULIN"/>
    <property type="match status" value="1"/>
</dbReference>
<gene>
    <name evidence="3" type="ORF">FSP39_022269</name>
</gene>
<dbReference type="InterPro" id="IPR013098">
    <property type="entry name" value="Ig_I-set"/>
</dbReference>
<reference evidence="3" key="1">
    <citation type="submission" date="2019-08" db="EMBL/GenBank/DDBJ databases">
        <title>The improved chromosome-level genome for the pearl oyster Pinctada fucata martensii using PacBio sequencing and Hi-C.</title>
        <authorList>
            <person name="Zheng Z."/>
        </authorList>
    </citation>
    <scope>NUCLEOTIDE SEQUENCE</scope>
    <source>
        <strain evidence="3">ZZ-2019</strain>
        <tissue evidence="3">Adductor muscle</tissue>
    </source>
</reference>
<dbReference type="Pfam" id="PF07679">
    <property type="entry name" value="I-set"/>
    <property type="match status" value="2"/>
</dbReference>
<dbReference type="PANTHER" id="PTHR47633:SF4">
    <property type="entry name" value="MYOPALLADIN ISOFORM X1"/>
    <property type="match status" value="1"/>
</dbReference>
<dbReference type="FunFam" id="2.60.40.10:FF:000119">
    <property type="entry name" value="Sallimus, isoform P"/>
    <property type="match status" value="1"/>
</dbReference>
<sequence>MTSTTKTNTDHRKFKTQIKSLVLRENQAAHFECKLLPLGDPNMKVEWFRNDEPLQYGHRFKPSHDFGFVALDILYMYPEDSGIYECRATNLYGTDTTVATVKCRGRKSIIAETQLPGEGALKLQEMEEHWRTPMTLDEREMEEPKVKSPPSIDLKPEPVETAEGEPAKFMVKVSGYPRPRVTWWVNGTLIMGSTRFKLRYDGMIHHLEIPRVREYDNGQIRVVAKNPLGEAEASTTLNIIPKEDWRSQLRQAPKGELEIELERRRKIELRSVELQRAFDRPKASDYELKQIERGKFLFHLVN</sequence>
<dbReference type="EMBL" id="VSWD01000014">
    <property type="protein sequence ID" value="KAK3083422.1"/>
    <property type="molecule type" value="Genomic_DNA"/>
</dbReference>
<dbReference type="InterPro" id="IPR036179">
    <property type="entry name" value="Ig-like_dom_sf"/>
</dbReference>
<feature type="domain" description="Ig-like" evidence="2">
    <location>
        <begin position="12"/>
        <end position="102"/>
    </location>
</feature>
<evidence type="ECO:0000313" key="4">
    <source>
        <dbReference type="Proteomes" id="UP001186944"/>
    </source>
</evidence>
<dbReference type="FunFam" id="2.60.40.10:FF:000697">
    <property type="entry name" value="titin isoform X1"/>
    <property type="match status" value="1"/>
</dbReference>
<dbReference type="Gene3D" id="2.60.40.10">
    <property type="entry name" value="Immunoglobulins"/>
    <property type="match status" value="2"/>
</dbReference>
<dbReference type="SUPFAM" id="SSF48726">
    <property type="entry name" value="Immunoglobulin"/>
    <property type="match status" value="2"/>
</dbReference>
<evidence type="ECO:0000256" key="1">
    <source>
        <dbReference type="SAM" id="MobiDB-lite"/>
    </source>
</evidence>
<protein>
    <recommendedName>
        <fullName evidence="2">Ig-like domain-containing protein</fullName>
    </recommendedName>
</protein>
<organism evidence="3 4">
    <name type="scientific">Pinctada imbricata</name>
    <name type="common">Atlantic pearl-oyster</name>
    <name type="synonym">Pinctada martensii</name>
    <dbReference type="NCBI Taxonomy" id="66713"/>
    <lineage>
        <taxon>Eukaryota</taxon>
        <taxon>Metazoa</taxon>
        <taxon>Spiralia</taxon>
        <taxon>Lophotrochozoa</taxon>
        <taxon>Mollusca</taxon>
        <taxon>Bivalvia</taxon>
        <taxon>Autobranchia</taxon>
        <taxon>Pteriomorphia</taxon>
        <taxon>Pterioida</taxon>
        <taxon>Pterioidea</taxon>
        <taxon>Pteriidae</taxon>
        <taxon>Pinctada</taxon>
    </lineage>
</organism>
<evidence type="ECO:0000259" key="2">
    <source>
        <dbReference type="PROSITE" id="PS50835"/>
    </source>
</evidence>
<dbReference type="PROSITE" id="PS50835">
    <property type="entry name" value="IG_LIKE"/>
    <property type="match status" value="2"/>
</dbReference>